<evidence type="ECO:0000256" key="10">
    <source>
        <dbReference type="SAM" id="MobiDB-lite"/>
    </source>
</evidence>
<evidence type="ECO:0000313" key="15">
    <source>
        <dbReference type="Proteomes" id="UP001253848"/>
    </source>
</evidence>
<dbReference type="SUPFAM" id="SSF56935">
    <property type="entry name" value="Porins"/>
    <property type="match status" value="1"/>
</dbReference>
<accession>A0ABU3DQD9</accession>
<evidence type="ECO:0000256" key="3">
    <source>
        <dbReference type="ARBA" id="ARBA00022452"/>
    </source>
</evidence>
<comment type="caution">
    <text evidence="14">The sequence shown here is derived from an EMBL/GenBank/DDBJ whole genome shotgun (WGS) entry which is preliminary data.</text>
</comment>
<organism evidence="14 15">
    <name type="scientific">Autumnicola psychrophila</name>
    <dbReference type="NCBI Taxonomy" id="3075592"/>
    <lineage>
        <taxon>Bacteria</taxon>
        <taxon>Pseudomonadati</taxon>
        <taxon>Bacteroidota</taxon>
        <taxon>Flavobacteriia</taxon>
        <taxon>Flavobacteriales</taxon>
        <taxon>Flavobacteriaceae</taxon>
        <taxon>Autumnicola</taxon>
    </lineage>
</organism>
<keyword evidence="11" id="KW-0732">Signal</keyword>
<keyword evidence="4 8" id="KW-0812">Transmembrane</keyword>
<dbReference type="Gene3D" id="2.60.40.1120">
    <property type="entry name" value="Carboxypeptidase-like, regulatory domain"/>
    <property type="match status" value="1"/>
</dbReference>
<dbReference type="InterPro" id="IPR036942">
    <property type="entry name" value="Beta-barrel_TonB_sf"/>
</dbReference>
<dbReference type="InterPro" id="IPR037066">
    <property type="entry name" value="Plug_dom_sf"/>
</dbReference>
<feature type="signal peptide" evidence="11">
    <location>
        <begin position="1"/>
        <end position="24"/>
    </location>
</feature>
<dbReference type="InterPro" id="IPR023997">
    <property type="entry name" value="TonB-dep_OMP_SusC/RagA_CS"/>
</dbReference>
<dbReference type="SUPFAM" id="SSF49464">
    <property type="entry name" value="Carboxypeptidase regulatory domain-like"/>
    <property type="match status" value="1"/>
</dbReference>
<evidence type="ECO:0000313" key="14">
    <source>
        <dbReference type="EMBL" id="MDT0685921.1"/>
    </source>
</evidence>
<feature type="region of interest" description="Disordered" evidence="10">
    <location>
        <begin position="480"/>
        <end position="506"/>
    </location>
</feature>
<dbReference type="Pfam" id="PF07715">
    <property type="entry name" value="Plug"/>
    <property type="match status" value="1"/>
</dbReference>
<dbReference type="Gene3D" id="2.170.130.10">
    <property type="entry name" value="TonB-dependent receptor, plug domain"/>
    <property type="match status" value="1"/>
</dbReference>
<evidence type="ECO:0000256" key="4">
    <source>
        <dbReference type="ARBA" id="ARBA00022692"/>
    </source>
</evidence>
<keyword evidence="15" id="KW-1185">Reference proteome</keyword>
<evidence type="ECO:0000256" key="8">
    <source>
        <dbReference type="PROSITE-ProRule" id="PRU01360"/>
    </source>
</evidence>
<dbReference type="Gene3D" id="2.40.170.20">
    <property type="entry name" value="TonB-dependent receptor, beta-barrel domain"/>
    <property type="match status" value="1"/>
</dbReference>
<keyword evidence="5 9" id="KW-0798">TonB box</keyword>
<dbReference type="InterPro" id="IPR023996">
    <property type="entry name" value="TonB-dep_OMP_SusC/RagA"/>
</dbReference>
<name>A0ABU3DQD9_9FLAO</name>
<sequence>MKTKNSISGLLFLWAICAGSVAYAQTITGTISDDQGPLPGVSVIEKGTDNGSVSNFNGNYEINVSNENATLLFSYIGFETQEIPLQGENSIDVIMQASMDQLDELIIVGYTSQKESTITGAVSSVNVEQLESRRVPGVTQALQGQVAGVTITQSTGAPGEDVEVRIRGNGTIGNNNPLYIIDGVPSREISFLNPSDIKSMSVLKDAAAASIYGSRAAGGVIVIETKSGTGRSGIQIDYFGGIQKAANLPNMLNAEQYLNTVTTAWNNAGYAGNNPYLADAGRSDFADVDYLDELFELGETHSLQLSTSGGSEKTNFFLSAGYYGQDGIVVYDNDKFTRLNLRSNINSNITDRFKVGANVQISYQEQDQISSRGDAPGIIRHAFLRPPIIPVFKDPLEPTYSEEDPFTDLPFYVDRDNFESNKYEYSQNPIALAYFTDNTTETFKTFGNLYAEYDLLSDSSLKFKTNFGADINFGHQKAFNPNFGDDDGQGSEIDRGLGRQNRPTSLSESRYQDMTFTWNNSFIYNKTFGDHEISALAGIEFIKNNSSGINASRQRFDFTEPNFRYLDFGGTDRDLWNGGLAEEWALFSYFGSATYSYEDKYLLTANLRADASSRFSEDNRWGYFPSVSAGWAISKEEFMSDVDWLSQLKLRASWGELGNQEIPNYAYLTLYRRDADRYLISRYGNPDLKWETTAQSNIGIDFGIDNNKLSGSIDYFEKTTSDILLPISLPQLVGDVSATFLNSGEVSNSGLEFGLSYRNSDNPLKFQISGNFATLKNEVNSLHSNLPYITGNVTRTQAGHPLNAYYGFVQEGIYQNDAEIVEHLSGTTNPPQQPGDIKFKDLDGNGIINDNDRDFIGNPNPKLSYGLNVSMNYKAFDFNFLFQGVEGVDRYNDLKKIIDYDTRPFNYTDRVLGAWDGEGSTNSIPRVSFTDNGSSKVSDIFVEDASYLRLKNVELGYTFDVENIGNFRLYASGQNLLTFTDYSGLDPESTDLIDFGTYPQSVTVLFGVSANF</sequence>
<evidence type="ECO:0000256" key="11">
    <source>
        <dbReference type="SAM" id="SignalP"/>
    </source>
</evidence>
<comment type="similarity">
    <text evidence="8 9">Belongs to the TonB-dependent receptor family.</text>
</comment>
<keyword evidence="6 8" id="KW-0472">Membrane</keyword>
<dbReference type="InterPro" id="IPR012910">
    <property type="entry name" value="Plug_dom"/>
</dbReference>
<keyword evidence="7 8" id="KW-0998">Cell outer membrane</keyword>
<keyword evidence="14" id="KW-0675">Receptor</keyword>
<evidence type="ECO:0000256" key="6">
    <source>
        <dbReference type="ARBA" id="ARBA00023136"/>
    </source>
</evidence>
<comment type="subcellular location">
    <subcellularLocation>
        <location evidence="1 8">Cell outer membrane</location>
        <topology evidence="1 8">Multi-pass membrane protein</topology>
    </subcellularLocation>
</comment>
<protein>
    <submittedName>
        <fullName evidence="14">TonB-dependent receptor</fullName>
    </submittedName>
</protein>
<dbReference type="NCBIfam" id="TIGR04056">
    <property type="entry name" value="OMP_RagA_SusC"/>
    <property type="match status" value="1"/>
</dbReference>
<dbReference type="Pfam" id="PF13715">
    <property type="entry name" value="CarbopepD_reg_2"/>
    <property type="match status" value="1"/>
</dbReference>
<dbReference type="Pfam" id="PF00593">
    <property type="entry name" value="TonB_dep_Rec_b-barrel"/>
    <property type="match status" value="1"/>
</dbReference>
<keyword evidence="3 8" id="KW-1134">Transmembrane beta strand</keyword>
<dbReference type="RefSeq" id="WP_311499330.1">
    <property type="nucleotide sequence ID" value="NZ_JAVRHN010000004.1"/>
</dbReference>
<evidence type="ECO:0000256" key="2">
    <source>
        <dbReference type="ARBA" id="ARBA00022448"/>
    </source>
</evidence>
<evidence type="ECO:0000256" key="5">
    <source>
        <dbReference type="ARBA" id="ARBA00023077"/>
    </source>
</evidence>
<evidence type="ECO:0000256" key="1">
    <source>
        <dbReference type="ARBA" id="ARBA00004571"/>
    </source>
</evidence>
<dbReference type="Proteomes" id="UP001253848">
    <property type="component" value="Unassembled WGS sequence"/>
</dbReference>
<evidence type="ECO:0000259" key="13">
    <source>
        <dbReference type="Pfam" id="PF07715"/>
    </source>
</evidence>
<evidence type="ECO:0000256" key="9">
    <source>
        <dbReference type="RuleBase" id="RU003357"/>
    </source>
</evidence>
<evidence type="ECO:0000259" key="12">
    <source>
        <dbReference type="Pfam" id="PF00593"/>
    </source>
</evidence>
<feature type="chain" id="PRO_5047336931" evidence="11">
    <location>
        <begin position="25"/>
        <end position="1012"/>
    </location>
</feature>
<proteinExistence type="inferred from homology"/>
<gene>
    <name evidence="14" type="ORF">RM541_06070</name>
</gene>
<feature type="domain" description="TonB-dependent receptor-like beta-barrel" evidence="12">
    <location>
        <begin position="417"/>
        <end position="976"/>
    </location>
</feature>
<dbReference type="InterPro" id="IPR039426">
    <property type="entry name" value="TonB-dep_rcpt-like"/>
</dbReference>
<dbReference type="InterPro" id="IPR008969">
    <property type="entry name" value="CarboxyPept-like_regulatory"/>
</dbReference>
<dbReference type="EMBL" id="JAVRHN010000004">
    <property type="protein sequence ID" value="MDT0685921.1"/>
    <property type="molecule type" value="Genomic_DNA"/>
</dbReference>
<dbReference type="PROSITE" id="PS52016">
    <property type="entry name" value="TONB_DEPENDENT_REC_3"/>
    <property type="match status" value="1"/>
</dbReference>
<dbReference type="InterPro" id="IPR000531">
    <property type="entry name" value="Beta-barrel_TonB"/>
</dbReference>
<keyword evidence="2 8" id="KW-0813">Transport</keyword>
<dbReference type="NCBIfam" id="TIGR04057">
    <property type="entry name" value="SusC_RagA_signa"/>
    <property type="match status" value="1"/>
</dbReference>
<feature type="domain" description="TonB-dependent receptor plug" evidence="13">
    <location>
        <begin position="116"/>
        <end position="220"/>
    </location>
</feature>
<reference evidence="14 15" key="1">
    <citation type="submission" date="2023-09" db="EMBL/GenBank/DDBJ databases">
        <authorList>
            <person name="Rey-Velasco X."/>
        </authorList>
    </citation>
    <scope>NUCLEOTIDE SEQUENCE [LARGE SCALE GENOMIC DNA]</scope>
    <source>
        <strain evidence="14 15">F225</strain>
    </source>
</reference>
<evidence type="ECO:0000256" key="7">
    <source>
        <dbReference type="ARBA" id="ARBA00023237"/>
    </source>
</evidence>